<proteinExistence type="predicted"/>
<reference evidence="2" key="1">
    <citation type="journal article" date="2022" name="Int. J. Mol. Sci.">
        <title>Draft Genome of Tanacetum Coccineum: Genomic Comparison of Closely Related Tanacetum-Family Plants.</title>
        <authorList>
            <person name="Yamashiro T."/>
            <person name="Shiraishi A."/>
            <person name="Nakayama K."/>
            <person name="Satake H."/>
        </authorList>
    </citation>
    <scope>NUCLEOTIDE SEQUENCE</scope>
</reference>
<accession>A0ABQ5B415</accession>
<name>A0ABQ5B415_9ASTR</name>
<feature type="region of interest" description="Disordered" evidence="1">
    <location>
        <begin position="370"/>
        <end position="394"/>
    </location>
</feature>
<evidence type="ECO:0000313" key="2">
    <source>
        <dbReference type="EMBL" id="GJT09475.1"/>
    </source>
</evidence>
<evidence type="ECO:0000313" key="3">
    <source>
        <dbReference type="Proteomes" id="UP001151760"/>
    </source>
</evidence>
<keyword evidence="3" id="KW-1185">Reference proteome</keyword>
<reference evidence="2" key="2">
    <citation type="submission" date="2022-01" db="EMBL/GenBank/DDBJ databases">
        <authorList>
            <person name="Yamashiro T."/>
            <person name="Shiraishi A."/>
            <person name="Satake H."/>
            <person name="Nakayama K."/>
        </authorList>
    </citation>
    <scope>NUCLEOTIDE SEQUENCE</scope>
</reference>
<sequence length="394" mass="43959">MRTIASIPCSQSNLSLDVHKIRQRHIDKDQVLAQHEFIPTLACRPTPTPISVNSCVVNGVRFVMYSRDERHTTKNSGICSPGGKDGEMYLMVIQLYRNPRSFPYLYVLKLGVPMLSNKVLIPIVRWTDVSMMFAIGATAVTGGDEIVPLTHLVQLVAGGCLGNRGKGTRKPNFGGRKAGRLHTYQETQNLGLKKITDLYGPVSIRFEWNDRETLMPLGDHVAHCANYLGELVRELPMHYPSWCQVPVEQKAGVLAKIGAQFDLKPHIESERWPKIYTGVQQHLQKIYNGNKSALKAQHWVQNLETETYDVESIRRGYEQLRFSRLPVADPDLLPDTTVGGEEMLRLQGLGSNIETGVPYTEDEIMAIVQKGNGGCGDDESGDDEDGNEDEDVDS</sequence>
<protein>
    <submittedName>
        <fullName evidence="2">Uncharacterized protein</fullName>
    </submittedName>
</protein>
<dbReference type="EMBL" id="BQNB010012909">
    <property type="protein sequence ID" value="GJT09475.1"/>
    <property type="molecule type" value="Genomic_DNA"/>
</dbReference>
<evidence type="ECO:0000256" key="1">
    <source>
        <dbReference type="SAM" id="MobiDB-lite"/>
    </source>
</evidence>
<feature type="compositionally biased region" description="Acidic residues" evidence="1">
    <location>
        <begin position="376"/>
        <end position="394"/>
    </location>
</feature>
<gene>
    <name evidence="2" type="ORF">Tco_0856517</name>
</gene>
<dbReference type="Proteomes" id="UP001151760">
    <property type="component" value="Unassembled WGS sequence"/>
</dbReference>
<comment type="caution">
    <text evidence="2">The sequence shown here is derived from an EMBL/GenBank/DDBJ whole genome shotgun (WGS) entry which is preliminary data.</text>
</comment>
<organism evidence="2 3">
    <name type="scientific">Tanacetum coccineum</name>
    <dbReference type="NCBI Taxonomy" id="301880"/>
    <lineage>
        <taxon>Eukaryota</taxon>
        <taxon>Viridiplantae</taxon>
        <taxon>Streptophyta</taxon>
        <taxon>Embryophyta</taxon>
        <taxon>Tracheophyta</taxon>
        <taxon>Spermatophyta</taxon>
        <taxon>Magnoliopsida</taxon>
        <taxon>eudicotyledons</taxon>
        <taxon>Gunneridae</taxon>
        <taxon>Pentapetalae</taxon>
        <taxon>asterids</taxon>
        <taxon>campanulids</taxon>
        <taxon>Asterales</taxon>
        <taxon>Asteraceae</taxon>
        <taxon>Asteroideae</taxon>
        <taxon>Anthemideae</taxon>
        <taxon>Anthemidinae</taxon>
        <taxon>Tanacetum</taxon>
    </lineage>
</organism>